<dbReference type="SMART" id="SM00015">
    <property type="entry name" value="IQ"/>
    <property type="match status" value="2"/>
</dbReference>
<feature type="non-terminal residue" evidence="2">
    <location>
        <position position="285"/>
    </location>
</feature>
<feature type="compositionally biased region" description="Polar residues" evidence="1">
    <location>
        <begin position="102"/>
        <end position="120"/>
    </location>
</feature>
<feature type="compositionally biased region" description="Basic and acidic residues" evidence="1">
    <location>
        <begin position="60"/>
        <end position="75"/>
    </location>
</feature>
<accession>A0A0G4HJA7</accession>
<organism evidence="2">
    <name type="scientific">Chromera velia CCMP2878</name>
    <dbReference type="NCBI Taxonomy" id="1169474"/>
    <lineage>
        <taxon>Eukaryota</taxon>
        <taxon>Sar</taxon>
        <taxon>Alveolata</taxon>
        <taxon>Colpodellida</taxon>
        <taxon>Chromeraceae</taxon>
        <taxon>Chromera</taxon>
    </lineage>
</organism>
<feature type="region of interest" description="Disordered" evidence="1">
    <location>
        <begin position="1"/>
        <end position="124"/>
    </location>
</feature>
<dbReference type="PROSITE" id="PS50096">
    <property type="entry name" value="IQ"/>
    <property type="match status" value="2"/>
</dbReference>
<evidence type="ECO:0000313" key="2">
    <source>
        <dbReference type="EMBL" id="CEM44126.1"/>
    </source>
</evidence>
<dbReference type="VEuPathDB" id="CryptoDB:Cvel_7046"/>
<feature type="compositionally biased region" description="Polar residues" evidence="1">
    <location>
        <begin position="43"/>
        <end position="54"/>
    </location>
</feature>
<dbReference type="InterPro" id="IPR000048">
    <property type="entry name" value="IQ_motif_EF-hand-BS"/>
</dbReference>
<feature type="compositionally biased region" description="Basic and acidic residues" evidence="1">
    <location>
        <begin position="162"/>
        <end position="196"/>
    </location>
</feature>
<feature type="compositionally biased region" description="Basic and acidic residues" evidence="1">
    <location>
        <begin position="225"/>
        <end position="257"/>
    </location>
</feature>
<name>A0A0G4HJA7_9ALVE</name>
<feature type="region of interest" description="Disordered" evidence="1">
    <location>
        <begin position="145"/>
        <end position="285"/>
    </location>
</feature>
<proteinExistence type="predicted"/>
<evidence type="ECO:0000256" key="1">
    <source>
        <dbReference type="SAM" id="MobiDB-lite"/>
    </source>
</evidence>
<reference evidence="2" key="1">
    <citation type="submission" date="2014-11" db="EMBL/GenBank/DDBJ databases">
        <authorList>
            <person name="Otto D Thomas"/>
            <person name="Naeem Raeece"/>
        </authorList>
    </citation>
    <scope>NUCLEOTIDE SEQUENCE</scope>
</reference>
<sequence>MWKALRKQITGSGEKDSQSESSSSGSSGRSSGSSSGRGSSVSTLRSLQVLQGSVSKLIKSKQEGNQKSKREELLRRRGLQGKSAGAQRLLKKREDQSKPGPSASTQPSNVPRPSQASNAQIPPLNLSPILNKRISVDPLQYHASLGTSSHLNSSRRTAPNDPEGRNKEDQTFETKPLEASPKDDPSNPSGPDHESPQDSSRQHRAASRIQALHRGRQARQSVARTLEERQKAEKEKRTVERESQREKEKEKQNEEKAATAIQSIHRGRQARQSVARTLEERQKAE</sequence>
<dbReference type="EMBL" id="CDMZ01002847">
    <property type="protein sequence ID" value="CEM44126.1"/>
    <property type="molecule type" value="Genomic_DNA"/>
</dbReference>
<gene>
    <name evidence="2" type="ORF">Cvel_7046</name>
</gene>
<feature type="compositionally biased region" description="Polar residues" evidence="1">
    <location>
        <begin position="145"/>
        <end position="157"/>
    </location>
</feature>
<feature type="compositionally biased region" description="Low complexity" evidence="1">
    <location>
        <begin position="19"/>
        <end position="42"/>
    </location>
</feature>
<dbReference type="AlphaFoldDB" id="A0A0G4HJA7"/>
<protein>
    <submittedName>
        <fullName evidence="2">Uncharacterized protein</fullName>
    </submittedName>
</protein>
<feature type="compositionally biased region" description="Basic residues" evidence="1">
    <location>
        <begin position="202"/>
        <end position="217"/>
    </location>
</feature>